<accession>A0A8J3Z4R9</accession>
<protein>
    <recommendedName>
        <fullName evidence="3">HEAT repeat-containing protein</fullName>
    </recommendedName>
</protein>
<organism evidence="1 2">
    <name type="scientific">Virgisporangium aurantiacum</name>
    <dbReference type="NCBI Taxonomy" id="175570"/>
    <lineage>
        <taxon>Bacteria</taxon>
        <taxon>Bacillati</taxon>
        <taxon>Actinomycetota</taxon>
        <taxon>Actinomycetes</taxon>
        <taxon>Micromonosporales</taxon>
        <taxon>Micromonosporaceae</taxon>
        <taxon>Virgisporangium</taxon>
    </lineage>
</organism>
<dbReference type="EMBL" id="BOPG01000027">
    <property type="protein sequence ID" value="GIJ56792.1"/>
    <property type="molecule type" value="Genomic_DNA"/>
</dbReference>
<dbReference type="SUPFAM" id="SSF48371">
    <property type="entry name" value="ARM repeat"/>
    <property type="match status" value="1"/>
</dbReference>
<gene>
    <name evidence="1" type="ORF">Vau01_043080</name>
</gene>
<evidence type="ECO:0000313" key="1">
    <source>
        <dbReference type="EMBL" id="GIJ56792.1"/>
    </source>
</evidence>
<dbReference type="InterPro" id="IPR011989">
    <property type="entry name" value="ARM-like"/>
</dbReference>
<dbReference type="Gene3D" id="1.25.10.10">
    <property type="entry name" value="Leucine-rich Repeat Variant"/>
    <property type="match status" value="1"/>
</dbReference>
<keyword evidence="2" id="KW-1185">Reference proteome</keyword>
<evidence type="ECO:0000313" key="2">
    <source>
        <dbReference type="Proteomes" id="UP000612585"/>
    </source>
</evidence>
<dbReference type="AlphaFoldDB" id="A0A8J3Z4R9"/>
<name>A0A8J3Z4R9_9ACTN</name>
<comment type="caution">
    <text evidence="1">The sequence shown here is derived from an EMBL/GenBank/DDBJ whole genome shotgun (WGS) entry which is preliminary data.</text>
</comment>
<sequence>MPDRLDAMFQTSHRLDGAVVGSLTAADLDQLREIVSGAQPNPFRVRAMEALVVAAAPDAPQLLGVVVADPGEDPAVRAAAASQLAGTGRPEAEDLLLRALPAAAPVVVRAKIVGGLARVGSRFSLPELDRLAGDPEPAVSRLATFGRLVISYRAGLPGHEVPPPGPDDVQEVDARQSTPVLVGRAAVEETAATLASLRTDTFGLSLSGRVGLRIECGLARLVVTFSEDFLRRGAAGPLRQPMMPGLVAQRAPDGSYSARMVLLAGPQDDGGFHIAVYRTDGNQMMFGLGTPDREGARFDLKSVRGRGNVPVLLRGRIQSSEIVFTAAASSPQVTDKSAPRPLEL</sequence>
<dbReference type="Proteomes" id="UP000612585">
    <property type="component" value="Unassembled WGS sequence"/>
</dbReference>
<evidence type="ECO:0008006" key="3">
    <source>
        <dbReference type="Google" id="ProtNLM"/>
    </source>
</evidence>
<reference evidence="1" key="1">
    <citation type="submission" date="2021-01" db="EMBL/GenBank/DDBJ databases">
        <title>Whole genome shotgun sequence of Virgisporangium aurantiacum NBRC 16421.</title>
        <authorList>
            <person name="Komaki H."/>
            <person name="Tamura T."/>
        </authorList>
    </citation>
    <scope>NUCLEOTIDE SEQUENCE</scope>
    <source>
        <strain evidence="1">NBRC 16421</strain>
    </source>
</reference>
<proteinExistence type="predicted"/>
<dbReference type="RefSeq" id="WP_203995689.1">
    <property type="nucleotide sequence ID" value="NZ_BOPG01000027.1"/>
</dbReference>
<dbReference type="InterPro" id="IPR016024">
    <property type="entry name" value="ARM-type_fold"/>
</dbReference>